<evidence type="ECO:0000259" key="4">
    <source>
        <dbReference type="Pfam" id="PF11715"/>
    </source>
</evidence>
<gene>
    <name evidence="6" type="ORF">F511_07795</name>
</gene>
<feature type="domain" description="Nucleoporin Nup120/160 beta-propeller" evidence="4">
    <location>
        <begin position="60"/>
        <end position="272"/>
    </location>
</feature>
<keyword evidence="7" id="KW-1185">Reference proteome</keyword>
<dbReference type="GO" id="GO:0017056">
    <property type="term" value="F:structural constituent of nuclear pore"/>
    <property type="evidence" value="ECO:0007669"/>
    <property type="project" value="TreeGrafter"/>
</dbReference>
<accession>A0A2Z7CJW5</accession>
<comment type="subcellular location">
    <subcellularLocation>
        <location evidence="1">Nucleus</location>
    </subcellularLocation>
</comment>
<evidence type="ECO:0000259" key="5">
    <source>
        <dbReference type="Pfam" id="PF17238"/>
    </source>
</evidence>
<evidence type="ECO:0000256" key="2">
    <source>
        <dbReference type="ARBA" id="ARBA00022448"/>
    </source>
</evidence>
<evidence type="ECO:0000313" key="6">
    <source>
        <dbReference type="EMBL" id="KZV47381.1"/>
    </source>
</evidence>
<evidence type="ECO:0000313" key="7">
    <source>
        <dbReference type="Proteomes" id="UP000250235"/>
    </source>
</evidence>
<dbReference type="PANTHER" id="PTHR21286">
    <property type="entry name" value="NUCLEAR PORE COMPLEX PROTEIN NUP160"/>
    <property type="match status" value="1"/>
</dbReference>
<dbReference type="AlphaFoldDB" id="A0A2Z7CJW5"/>
<keyword evidence="2" id="KW-0813">Transport</keyword>
<dbReference type="InterPro" id="IPR035192">
    <property type="entry name" value="NUP160_hel_plant"/>
</dbReference>
<dbReference type="Pfam" id="PF17238">
    <property type="entry name" value="NUP160_helical_2"/>
    <property type="match status" value="1"/>
</dbReference>
<keyword evidence="3" id="KW-0539">Nucleus</keyword>
<dbReference type="InterPro" id="IPR059141">
    <property type="entry name" value="Beta-prop_Nup120_160"/>
</dbReference>
<dbReference type="EMBL" id="KQ995297">
    <property type="protein sequence ID" value="KZV47381.1"/>
    <property type="molecule type" value="Genomic_DNA"/>
</dbReference>
<evidence type="ECO:0000256" key="1">
    <source>
        <dbReference type="ARBA" id="ARBA00004123"/>
    </source>
</evidence>
<protein>
    <submittedName>
        <fullName evidence="6">Uncharacterized protein</fullName>
    </submittedName>
</protein>
<feature type="domain" description="Nucleoporin Nup120/160 beta-propeller" evidence="4">
    <location>
        <begin position="363"/>
        <end position="461"/>
    </location>
</feature>
<sequence length="900" mass="101431">MENTGGWRMAGMEVPLLSTDSMEWVQLSIPSSSNSYPSTQQNPVTKDFASCCPIGDPPSYFIWKTSKSQSNILELLELSNNNEISRIGLRLIFPDTLFPFAFICKNGEKFASRSRVLLYALTMSGVAFLIRLRNNFDYENSSLVPADEILEYNTQIEPYNGTIKAVAATTGCLVIGRSDGSISYFQPGIVDPSAPGFVSELRDDTGFGRLWGILSRGPTLAGVQDLVITEVHQRKLLFVLHSDGWFRVWDLSTRGKIFSTMMSYASLPGALVRLWAGEADYNAGIIPLAILHNQHLGDSVDSIFLHRLRCNPVDRLTLFLEPSFKKISLREGGPIDICLTSNKLWILKEDGLVLHDLCWDDNDAVLKKTFADHNKHFTDSEFGMFTTDGLKKEILSLIERRGGYESPVSTFHCWDRFCSRFVNNWCKYNAACGIFIDPVTGAIGLVRSSTISIFRGLVDAEHIIYGSFDGQKHSSYSGDEFDLEIQLDFLKCVHYVSQQLGKASSAIFYESLLCVPNMSSDDVIPNFLKILETGYSSSIAALQISELGADAVSEKELSSHRNLRKFSAEMFLSLHSLRYKANSWDKILDVALRYLKFLVPQKMVLDVDFKSVFSINSSAIVQANSQIAKVMFESAFDVLMLLSYMISISGQAERSDLSTKPNPFQLLYAFQMYRHNWRSAASYIYLYSVRLRAEAATKDHHHRSLALLERLNALSAAVNALQLAHPAHAWIDCPIEETSLDKDNYPNKKARLIVQELVCADDSLPQKSQSYLDVEKLESEFVLTSVEYQLSLGNSNWTSTGHEKPSSEIIDLLVEANLYDMAFTVILKFWKGSTLKRNDRRTRGLLLTSAHHEAIQNSSDMIAPIQQSISSGHWLTLKLFLVRISFYQLFFFHLHVFYFS</sequence>
<dbReference type="GO" id="GO:0005643">
    <property type="term" value="C:nuclear pore"/>
    <property type="evidence" value="ECO:0007669"/>
    <property type="project" value="TreeGrafter"/>
</dbReference>
<proteinExistence type="predicted"/>
<name>A0A2Z7CJW5_9LAMI</name>
<organism evidence="6 7">
    <name type="scientific">Dorcoceras hygrometricum</name>
    <dbReference type="NCBI Taxonomy" id="472368"/>
    <lineage>
        <taxon>Eukaryota</taxon>
        <taxon>Viridiplantae</taxon>
        <taxon>Streptophyta</taxon>
        <taxon>Embryophyta</taxon>
        <taxon>Tracheophyta</taxon>
        <taxon>Spermatophyta</taxon>
        <taxon>Magnoliopsida</taxon>
        <taxon>eudicotyledons</taxon>
        <taxon>Gunneridae</taxon>
        <taxon>Pentapetalae</taxon>
        <taxon>asterids</taxon>
        <taxon>lamiids</taxon>
        <taxon>Lamiales</taxon>
        <taxon>Gesneriaceae</taxon>
        <taxon>Didymocarpoideae</taxon>
        <taxon>Trichosporeae</taxon>
        <taxon>Loxocarpinae</taxon>
        <taxon>Dorcoceras</taxon>
    </lineage>
</organism>
<feature type="domain" description="NUP160 helical" evidence="5">
    <location>
        <begin position="476"/>
        <end position="653"/>
    </location>
</feature>
<dbReference type="Pfam" id="PF11715">
    <property type="entry name" value="Beta-prop_Nup120_160"/>
    <property type="match status" value="2"/>
</dbReference>
<dbReference type="InterPro" id="IPR021717">
    <property type="entry name" value="Nucleoporin_Nup160"/>
</dbReference>
<dbReference type="PANTHER" id="PTHR21286:SF0">
    <property type="entry name" value="NUCLEAR PORE COMPLEX PROTEIN NUP160"/>
    <property type="match status" value="1"/>
</dbReference>
<dbReference type="Proteomes" id="UP000250235">
    <property type="component" value="Unassembled WGS sequence"/>
</dbReference>
<evidence type="ECO:0000256" key="3">
    <source>
        <dbReference type="ARBA" id="ARBA00023242"/>
    </source>
</evidence>
<reference evidence="6 7" key="1">
    <citation type="journal article" date="2015" name="Proc. Natl. Acad. Sci. U.S.A.">
        <title>The resurrection genome of Boea hygrometrica: A blueprint for survival of dehydration.</title>
        <authorList>
            <person name="Xiao L."/>
            <person name="Yang G."/>
            <person name="Zhang L."/>
            <person name="Yang X."/>
            <person name="Zhao S."/>
            <person name="Ji Z."/>
            <person name="Zhou Q."/>
            <person name="Hu M."/>
            <person name="Wang Y."/>
            <person name="Chen M."/>
            <person name="Xu Y."/>
            <person name="Jin H."/>
            <person name="Xiao X."/>
            <person name="Hu G."/>
            <person name="Bao F."/>
            <person name="Hu Y."/>
            <person name="Wan P."/>
            <person name="Li L."/>
            <person name="Deng X."/>
            <person name="Kuang T."/>
            <person name="Xiang C."/>
            <person name="Zhu J.K."/>
            <person name="Oliver M.J."/>
            <person name="He Y."/>
        </authorList>
    </citation>
    <scope>NUCLEOTIDE SEQUENCE [LARGE SCALE GENOMIC DNA]</scope>
    <source>
        <strain evidence="7">cv. XS01</strain>
    </source>
</reference>
<dbReference type="OrthoDB" id="67716at2759"/>